<dbReference type="RefSeq" id="XP_024326755.1">
    <property type="nucleotide sequence ID" value="XM_024465821.1"/>
</dbReference>
<dbReference type="Pfam" id="PF23280">
    <property type="entry name" value="TPR_26"/>
    <property type="match status" value="1"/>
</dbReference>
<keyword evidence="11 15" id="KW-0863">Zinc-finger</keyword>
<dbReference type="PANTHER" id="PTHR12389">
    <property type="entry name" value="ZINC FINGER PROTEIN 294"/>
    <property type="match status" value="1"/>
</dbReference>
<keyword evidence="8 16" id="KW-0808">Transferase</keyword>
<comment type="subunit">
    <text evidence="16">Component of the ribosome quality control complex (RQC).</text>
</comment>
<feature type="domain" description="RING-type" evidence="17">
    <location>
        <begin position="1579"/>
        <end position="1625"/>
    </location>
</feature>
<dbReference type="eggNOG" id="KOG0803">
    <property type="taxonomic scope" value="Eukaryota"/>
</dbReference>
<dbReference type="PROSITE" id="PS50089">
    <property type="entry name" value="ZF_RING_2"/>
    <property type="match status" value="1"/>
</dbReference>
<comment type="pathway">
    <text evidence="3 16">Protein modification; protein ubiquitination.</text>
</comment>
<dbReference type="Pfam" id="PF22999">
    <property type="entry name" value="LTN1_E3_ligase_6th"/>
    <property type="match status" value="1"/>
</dbReference>
<protein>
    <recommendedName>
        <fullName evidence="6 16">E3 ubiquitin-protein ligase listerin</fullName>
        <ecNumber evidence="5 16">2.3.2.27</ecNumber>
    </recommendedName>
    <alternativeName>
        <fullName evidence="16">RING-type E3 ubiquitin transferase listerin</fullName>
    </alternativeName>
</protein>
<dbReference type="EMBL" id="KV441389">
    <property type="protein sequence ID" value="OAF61480.1"/>
    <property type="molecule type" value="Genomic_DNA"/>
</dbReference>
<evidence type="ECO:0000256" key="6">
    <source>
        <dbReference type="ARBA" id="ARBA00017157"/>
    </source>
</evidence>
<proteinExistence type="inferred from homology"/>
<comment type="subcellular location">
    <subcellularLocation>
        <location evidence="2">Cytoplasm</location>
        <location evidence="2">Cytosol</location>
    </subcellularLocation>
</comment>
<dbReference type="FunFam" id="3.30.40.10:FF:000038">
    <property type="entry name" value="E3 ubiquitin-protein ligase listerin"/>
    <property type="match status" value="1"/>
</dbReference>
<dbReference type="Proteomes" id="UP000077154">
    <property type="component" value="Unassembled WGS sequence"/>
</dbReference>
<dbReference type="EC" id="2.3.2.27" evidence="5 16"/>
<accession>A0A177AI61</accession>
<name>A0A177AI61_9PEZI</name>
<evidence type="ECO:0000256" key="10">
    <source>
        <dbReference type="ARBA" id="ARBA00022737"/>
    </source>
</evidence>
<comment type="function">
    <text evidence="14">E3 ubiquitin-protein ligase component of the ribosome quality control complex (RQC), a ribosome-associated complex that mediates ubiquitination and extraction of incompletely synthesized nascent chains for proteasomal degradation. Mediates ubiquitination of proteins derived from mRNAs lacking stop codons (non-stop proteins) and other translation arrest products induced by poly-lysine sequences and tandem rare codons. Ubiquitination leads to CDC48 recruitment for extraction and degradation of the incomplete translation product. May indirectly play a role in chromatin function and transcription.</text>
</comment>
<dbReference type="SMART" id="SM00184">
    <property type="entry name" value="RING"/>
    <property type="match status" value="1"/>
</dbReference>
<dbReference type="OrthoDB" id="6108at2759"/>
<evidence type="ECO:0000256" key="8">
    <source>
        <dbReference type="ARBA" id="ARBA00022679"/>
    </source>
</evidence>
<comment type="catalytic activity">
    <reaction evidence="1 16">
        <text>S-ubiquitinyl-[E2 ubiquitin-conjugating enzyme]-L-cysteine + [acceptor protein]-L-lysine = [E2 ubiquitin-conjugating enzyme]-L-cysteine + N(6)-ubiquitinyl-[acceptor protein]-L-lysine.</text>
        <dbReference type="EC" id="2.3.2.27"/>
    </reaction>
</comment>
<dbReference type="GO" id="GO:0016567">
    <property type="term" value="P:protein ubiquitination"/>
    <property type="evidence" value="ECO:0007669"/>
    <property type="project" value="UniProtKB-UniPathway"/>
</dbReference>
<dbReference type="Pfam" id="PF23009">
    <property type="entry name" value="UBC_like"/>
    <property type="match status" value="1"/>
</dbReference>
<comment type="function">
    <text evidence="16">E3 ubiquitin-protein ligase. Component of the ribosome quality control complex (RQC), a ribosome-associated complex that mediates ubiquitination and extraction of incompletely synthesized nascent chains for proteasomal degradation.</text>
</comment>
<dbReference type="SUPFAM" id="SSF57850">
    <property type="entry name" value="RING/U-box"/>
    <property type="match status" value="1"/>
</dbReference>
<evidence type="ECO:0000256" key="7">
    <source>
        <dbReference type="ARBA" id="ARBA00022490"/>
    </source>
</evidence>
<dbReference type="Pfam" id="PF13639">
    <property type="entry name" value="zf-RING_2"/>
    <property type="match status" value="1"/>
</dbReference>
<dbReference type="PANTHER" id="PTHR12389:SF0">
    <property type="entry name" value="E3 UBIQUITIN-PROTEIN LIGASE LISTERIN"/>
    <property type="match status" value="1"/>
</dbReference>
<dbReference type="InterPro" id="IPR039795">
    <property type="entry name" value="LTN1/Rkr1"/>
</dbReference>
<organism evidence="18">
    <name type="scientific">Pseudogymnoascus destructans</name>
    <dbReference type="NCBI Taxonomy" id="655981"/>
    <lineage>
        <taxon>Eukaryota</taxon>
        <taxon>Fungi</taxon>
        <taxon>Dikarya</taxon>
        <taxon>Ascomycota</taxon>
        <taxon>Pezizomycotina</taxon>
        <taxon>Leotiomycetes</taxon>
        <taxon>Thelebolales</taxon>
        <taxon>Thelebolaceae</taxon>
        <taxon>Pseudogymnoascus</taxon>
    </lineage>
</organism>
<evidence type="ECO:0000256" key="11">
    <source>
        <dbReference type="ARBA" id="ARBA00022771"/>
    </source>
</evidence>
<keyword evidence="13 16" id="KW-0862">Zinc</keyword>
<sequence>MSKRQFKSQASSSRAVFGNGAGFGGFGSGATRSTLSYLTEPPNLSSISDPYVVVAFKNLLKKDSTTKAKGLEDLRLHVLSSPHEQGGGVEQSILEAWVKLYPRISIDNSRRVRELSHTLQYELLKSAKKSMEKFIPNIVGAWLAGTYDRDRPVSKAASDGLNSFFGTEEKMLLFWRRCQVQILEFAQEAILETPETLSDERTVNTDESQAKFDRVVGASLSLGINLLTKLSKQDIKKHEQDYKKFITGNRILWGFIASKDSFVRRTTAQLVLICLEKQPQFIEEDLETIGTTFIDAGLRSPQLSSSLAFTHALGKLTATFPSVWTTSYKGKKAPLSRLRRFVEKGSQLGPADYWKALNSLLAHLPSGVLPTDITGATDFLKSLGDGISIRDEPRLNVPTAWICYVNTVRQLQKQLTDPKEQNQLLVATVYPLFEHFIRPTSEGTRWATSNSTAALAKAFHLCAASEARQSDAPLSQEWNRLANEVITGIQTSLPEQSKDFEKSQASVAFEAHRWFKLQAEICKYLGADCADAELYKHILIEASASVISRSLEVLSARNGKPFGAAGAVEGALRLAPDVVLGSLSSEEAITSFLKTELSKLVTSPSAPYLIASLKLLCTFPGQEAVCLAIWESTISGLINLPNSTQQAVAAEALISFGFISKAAQKNDAVQQFLFSSTLRFLQNGESEWRRVFEAAIKFNCFSNAIDARVLDNITDSLDTENPGFLNAVDALEYVVAHRPQLLEERVTRHITVMTKLLQLGESGHPGVVSKVGSLRSTIGNIGTSGGLPHEKGSPIVSIIHENLESVGPRSLSIDTLVAQAEGVATSNGTTSVSDLFPDKDNWHQALRPILLACGKDLSLSLTNILGGTIALTSTENGSSSPTPIARDLDGYSAALRIAIYSSKLVARENILKNVPINAQIDIIYLLCLTVEVANDQLGLRRHDLLWLSLDEPDIEGDIQDFIATSERALAKILDQSDDWLHGEGSDMGHALVSRLFEESKGNSTTAFYAGRVLANVLSSLVESHGWHTASGEEWLASRDTLKSSTTNGFTAVAILAGLKQSLGSSKIVNNLCNRLVSDVTGLSLTSPKAPLLLSLMNAALAVYDQDSLPVANNRLVFAVKQITGWLKQPEILHPVLAAQASRSLQLLLRGISEVYGPYWQTTIDFCVAFWNSKPVMRNANIFLPAIHTTLRLIILLRGLEEPNDDLLEVLEDAEHEISEGMVTLLSLNRPEVETQPWRIVNELIYRQVTKVPLKHIKDLSDLYPLVASDFPVIQSAAFGILHRALPAAQGDISVNVLLEKKDAQLPEELCSLLEVPQIENFSDDILSQFPPPIRTYLLSWHLIFDAFSTASHKVRNDYTTQLKAENLIAPLLNLLFDILGHSAGKPLNLDRARLKSDAIRSYDIDVASAEPDEYNMHWLLVHLYYLCLKFTPGLVKSWYLECKSKQTRQAVESWTEKSFSPLVIVDTLDDVEIWAAGLEAPPEDEKELIVKVSKKSREVYAGYEVDEMTMQIAIRFPPIYPLESIKVDGVNSVAVSEKNWQSWLMIIQGVITFSNGSITDGLLAFRRNVTGALKGQTECAICYSIVSSDKKMPDKRCQTCKHLFHSSCLFKWFASSNQSTCPLCRNPFNYGTDVEKRARRRGGPEV</sequence>
<evidence type="ECO:0000256" key="2">
    <source>
        <dbReference type="ARBA" id="ARBA00004514"/>
    </source>
</evidence>
<evidence type="ECO:0000256" key="3">
    <source>
        <dbReference type="ARBA" id="ARBA00004906"/>
    </source>
</evidence>
<reference evidence="18" key="1">
    <citation type="submission" date="2016-03" db="EMBL/GenBank/DDBJ databases">
        <title>Updated assembly of Pseudogymnoascus destructans, the fungus causing white-nose syndrome of bats.</title>
        <authorList>
            <person name="Palmer J.M."/>
            <person name="Drees K.P."/>
            <person name="Foster J.T."/>
            <person name="Lindner D.L."/>
        </authorList>
    </citation>
    <scope>NUCLEOTIDE SEQUENCE [LARGE SCALE GENOMIC DNA]</scope>
    <source>
        <strain evidence="18">20631-21</strain>
    </source>
</reference>
<dbReference type="Gene3D" id="3.30.40.10">
    <property type="entry name" value="Zinc/RING finger domain, C3HC4 (zinc finger)"/>
    <property type="match status" value="1"/>
</dbReference>
<keyword evidence="12 16" id="KW-0833">Ubl conjugation pathway</keyword>
<evidence type="ECO:0000256" key="5">
    <source>
        <dbReference type="ARBA" id="ARBA00012483"/>
    </source>
</evidence>
<dbReference type="SMART" id="SM01197">
    <property type="entry name" value="FANCL_C"/>
    <property type="match status" value="1"/>
</dbReference>
<dbReference type="InterPro" id="IPR013083">
    <property type="entry name" value="Znf_RING/FYVE/PHD"/>
</dbReference>
<comment type="similarity">
    <text evidence="4 16">Belongs to the LTN1 family.</text>
</comment>
<dbReference type="InterPro" id="IPR001841">
    <property type="entry name" value="Znf_RING"/>
</dbReference>
<dbReference type="InterPro" id="IPR054477">
    <property type="entry name" value="LTN1_E3_ligase_6th"/>
</dbReference>
<dbReference type="VEuPathDB" id="FungiDB:GMDG_01475"/>
<dbReference type="GO" id="GO:0008270">
    <property type="term" value="F:zinc ion binding"/>
    <property type="evidence" value="ECO:0007669"/>
    <property type="project" value="UniProtKB-KW"/>
</dbReference>
<evidence type="ECO:0000259" key="17">
    <source>
        <dbReference type="PROSITE" id="PS50089"/>
    </source>
</evidence>
<evidence type="ECO:0000256" key="12">
    <source>
        <dbReference type="ARBA" id="ARBA00022786"/>
    </source>
</evidence>
<dbReference type="SUPFAM" id="SSF48371">
    <property type="entry name" value="ARM repeat"/>
    <property type="match status" value="1"/>
</dbReference>
<evidence type="ECO:0000256" key="9">
    <source>
        <dbReference type="ARBA" id="ARBA00022723"/>
    </source>
</evidence>
<dbReference type="UniPathway" id="UPA00143"/>
<evidence type="ECO:0000256" key="16">
    <source>
        <dbReference type="RuleBase" id="RU367090"/>
    </source>
</evidence>
<dbReference type="GO" id="GO:0061630">
    <property type="term" value="F:ubiquitin protein ligase activity"/>
    <property type="evidence" value="ECO:0007669"/>
    <property type="project" value="UniProtKB-UniRule"/>
</dbReference>
<evidence type="ECO:0000256" key="4">
    <source>
        <dbReference type="ARBA" id="ARBA00007997"/>
    </source>
</evidence>
<dbReference type="GO" id="GO:0043023">
    <property type="term" value="F:ribosomal large subunit binding"/>
    <property type="evidence" value="ECO:0007669"/>
    <property type="project" value="TreeGrafter"/>
</dbReference>
<keyword evidence="7" id="KW-0963">Cytoplasm</keyword>
<dbReference type="InterPro" id="IPR054478">
    <property type="entry name" value="LTN1_UBC"/>
</dbReference>
<dbReference type="InterPro" id="IPR016024">
    <property type="entry name" value="ARM-type_fold"/>
</dbReference>
<dbReference type="Pfam" id="PF22958">
    <property type="entry name" value="Ltn1_1st"/>
    <property type="match status" value="1"/>
</dbReference>
<dbReference type="GeneID" id="36285237"/>
<keyword evidence="10" id="KW-0677">Repeat</keyword>
<dbReference type="InterPro" id="IPR054476">
    <property type="entry name" value="Ltn1_N"/>
</dbReference>
<evidence type="ECO:0000256" key="14">
    <source>
        <dbReference type="ARBA" id="ARBA00055150"/>
    </source>
</evidence>
<dbReference type="CDD" id="cd16491">
    <property type="entry name" value="RING-CH-C4HC3_LTN1"/>
    <property type="match status" value="1"/>
</dbReference>
<evidence type="ECO:0000256" key="13">
    <source>
        <dbReference type="ARBA" id="ARBA00022833"/>
    </source>
</evidence>
<evidence type="ECO:0000256" key="15">
    <source>
        <dbReference type="PROSITE-ProRule" id="PRU00175"/>
    </source>
</evidence>
<dbReference type="GO" id="GO:0072344">
    <property type="term" value="P:rescue of stalled ribosome"/>
    <property type="evidence" value="ECO:0007669"/>
    <property type="project" value="UniProtKB-UniRule"/>
</dbReference>
<dbReference type="GO" id="GO:1990116">
    <property type="term" value="P:ribosome-associated ubiquitin-dependent protein catabolic process"/>
    <property type="evidence" value="ECO:0007669"/>
    <property type="project" value="UniProtKB-UniRule"/>
</dbReference>
<gene>
    <name evidence="18" type="ORF">VC83_02153</name>
</gene>
<keyword evidence="9 16" id="KW-0479">Metal-binding</keyword>
<dbReference type="GO" id="GO:1990112">
    <property type="term" value="C:RQC complex"/>
    <property type="evidence" value="ECO:0007669"/>
    <property type="project" value="UniProtKB-UniRule"/>
</dbReference>
<evidence type="ECO:0000256" key="1">
    <source>
        <dbReference type="ARBA" id="ARBA00000900"/>
    </source>
</evidence>
<dbReference type="GO" id="GO:0005829">
    <property type="term" value="C:cytosol"/>
    <property type="evidence" value="ECO:0007669"/>
    <property type="project" value="UniProtKB-SubCell"/>
</dbReference>
<dbReference type="InterPro" id="IPR039804">
    <property type="entry name" value="RING-CH-C4HC3_LTN1"/>
</dbReference>
<evidence type="ECO:0000313" key="18">
    <source>
        <dbReference type="EMBL" id="OAF61480.1"/>
    </source>
</evidence>
<dbReference type="InterPro" id="IPR057030">
    <property type="entry name" value="TPR_Rkr-1"/>
</dbReference>